<dbReference type="AlphaFoldDB" id="A0A2P2NB30"/>
<sequence length="45" mass="5259">MMHETKIAVKSCHCRLQHRNLKLWTKKIMILLHVNEDAIVKGPHG</sequence>
<organism evidence="1">
    <name type="scientific">Rhizophora mucronata</name>
    <name type="common">Asiatic mangrove</name>
    <dbReference type="NCBI Taxonomy" id="61149"/>
    <lineage>
        <taxon>Eukaryota</taxon>
        <taxon>Viridiplantae</taxon>
        <taxon>Streptophyta</taxon>
        <taxon>Embryophyta</taxon>
        <taxon>Tracheophyta</taxon>
        <taxon>Spermatophyta</taxon>
        <taxon>Magnoliopsida</taxon>
        <taxon>eudicotyledons</taxon>
        <taxon>Gunneridae</taxon>
        <taxon>Pentapetalae</taxon>
        <taxon>rosids</taxon>
        <taxon>fabids</taxon>
        <taxon>Malpighiales</taxon>
        <taxon>Rhizophoraceae</taxon>
        <taxon>Rhizophora</taxon>
    </lineage>
</organism>
<proteinExistence type="predicted"/>
<protein>
    <submittedName>
        <fullName evidence="1">Uncharacterized protein</fullName>
    </submittedName>
</protein>
<dbReference type="EMBL" id="GGEC01059189">
    <property type="protein sequence ID" value="MBX39673.1"/>
    <property type="molecule type" value="Transcribed_RNA"/>
</dbReference>
<name>A0A2P2NB30_RHIMU</name>
<reference evidence="1" key="1">
    <citation type="submission" date="2018-02" db="EMBL/GenBank/DDBJ databases">
        <title>Rhizophora mucronata_Transcriptome.</title>
        <authorList>
            <person name="Meera S.P."/>
            <person name="Sreeshan A."/>
            <person name="Augustine A."/>
        </authorList>
    </citation>
    <scope>NUCLEOTIDE SEQUENCE</scope>
    <source>
        <tissue evidence="1">Leaf</tissue>
    </source>
</reference>
<evidence type="ECO:0000313" key="1">
    <source>
        <dbReference type="EMBL" id="MBX39673.1"/>
    </source>
</evidence>
<accession>A0A2P2NB30</accession>